<dbReference type="RefSeq" id="WP_228150336.1">
    <property type="nucleotide sequence ID" value="NZ_BAABHT010000020.1"/>
</dbReference>
<dbReference type="Pfam" id="PF07690">
    <property type="entry name" value="MFS_1"/>
    <property type="match status" value="1"/>
</dbReference>
<evidence type="ECO:0000256" key="5">
    <source>
        <dbReference type="ARBA" id="ARBA00022692"/>
    </source>
</evidence>
<feature type="transmembrane region" description="Helical" evidence="9">
    <location>
        <begin position="372"/>
        <end position="391"/>
    </location>
</feature>
<feature type="transmembrane region" description="Helical" evidence="9">
    <location>
        <begin position="197"/>
        <end position="216"/>
    </location>
</feature>
<feature type="transmembrane region" description="Helical" evidence="9">
    <location>
        <begin position="283"/>
        <end position="302"/>
    </location>
</feature>
<dbReference type="GO" id="GO:0015293">
    <property type="term" value="F:symporter activity"/>
    <property type="evidence" value="ECO:0007669"/>
    <property type="project" value="UniProtKB-KW"/>
</dbReference>
<feature type="transmembrane region" description="Helical" evidence="9">
    <location>
        <begin position="249"/>
        <end position="271"/>
    </location>
</feature>
<keyword evidence="3" id="KW-0813">Transport</keyword>
<evidence type="ECO:0000256" key="1">
    <source>
        <dbReference type="ARBA" id="ARBA00004651"/>
    </source>
</evidence>
<organism evidence="11 12">
    <name type="scientific">Acinetobacter puyangensis</name>
    <dbReference type="NCBI Taxonomy" id="1096779"/>
    <lineage>
        <taxon>Bacteria</taxon>
        <taxon>Pseudomonadati</taxon>
        <taxon>Pseudomonadota</taxon>
        <taxon>Gammaproteobacteria</taxon>
        <taxon>Moraxellales</taxon>
        <taxon>Moraxellaceae</taxon>
        <taxon>Acinetobacter</taxon>
    </lineage>
</organism>
<accession>A0A240E4Y7</accession>
<sequence length="433" mass="48053">MNQALDNLNKSVDETPAMDATRRKSLMASGVGNLLEWYDWTIYAVASVYIASALFDKSDPTSALLSTLAVFAVGFISRPFGGFIFGPLADKIGRRNVLMITMLLMAGASIVIALIPSFESIGYWASLILVLARLVQGFAHGGETTTSYAYVSEIAPPKRRGLWSSTVFFAVGLGSLTATLFLALLTSVIPKEEMYEWGWRIPFLLGGVLAFFALYLRRNMMESEHVEKMQQDDSPPWPFSKFLITGLKLFFYEAGSTLTYYIWVTVCAIYAITHLKMDPHDAFVMSCLAQLVYLICLPIQGWLSDIIGRKTSTLISFSGSMVMLFPLWGLLSNEPWTLFVAQAIGLFFVGFLTSSKPAAMSEQIPNRYRTKLFGIFMSLSIAVFGGTASYLNTWLYANNLEAFFNIYAVVVCIIAIAVVLTWKDNKGIDLDKV</sequence>
<dbReference type="PANTHER" id="PTHR43528:SF1">
    <property type="entry name" value="ALPHA-KETOGLUTARATE PERMEASE"/>
    <property type="match status" value="1"/>
</dbReference>
<keyword evidence="7 9" id="KW-1133">Transmembrane helix</keyword>
<feature type="transmembrane region" description="Helical" evidence="9">
    <location>
        <begin position="37"/>
        <end position="55"/>
    </location>
</feature>
<dbReference type="Pfam" id="PF00083">
    <property type="entry name" value="Sugar_tr"/>
    <property type="match status" value="1"/>
</dbReference>
<evidence type="ECO:0000256" key="6">
    <source>
        <dbReference type="ARBA" id="ARBA00022847"/>
    </source>
</evidence>
<proteinExistence type="inferred from homology"/>
<dbReference type="PROSITE" id="PS00217">
    <property type="entry name" value="SUGAR_TRANSPORT_2"/>
    <property type="match status" value="1"/>
</dbReference>
<gene>
    <name evidence="11" type="ORF">SAMN05421731_101305</name>
</gene>
<evidence type="ECO:0000313" key="12">
    <source>
        <dbReference type="Proteomes" id="UP000219042"/>
    </source>
</evidence>
<feature type="transmembrane region" description="Helical" evidence="9">
    <location>
        <begin position="162"/>
        <end position="185"/>
    </location>
</feature>
<evidence type="ECO:0000256" key="4">
    <source>
        <dbReference type="ARBA" id="ARBA00022475"/>
    </source>
</evidence>
<evidence type="ECO:0000256" key="9">
    <source>
        <dbReference type="SAM" id="Phobius"/>
    </source>
</evidence>
<feature type="transmembrane region" description="Helical" evidence="9">
    <location>
        <begin position="403"/>
        <end position="422"/>
    </location>
</feature>
<name>A0A240E4Y7_9GAMM</name>
<keyword evidence="5 9" id="KW-0812">Transmembrane</keyword>
<dbReference type="InterPro" id="IPR005828">
    <property type="entry name" value="MFS_sugar_transport-like"/>
</dbReference>
<feature type="transmembrane region" description="Helical" evidence="9">
    <location>
        <begin position="314"/>
        <end position="330"/>
    </location>
</feature>
<dbReference type="Gene3D" id="1.20.1250.20">
    <property type="entry name" value="MFS general substrate transporter like domains"/>
    <property type="match status" value="2"/>
</dbReference>
<evidence type="ECO:0000256" key="2">
    <source>
        <dbReference type="ARBA" id="ARBA00008240"/>
    </source>
</evidence>
<keyword evidence="6" id="KW-0769">Symport</keyword>
<evidence type="ECO:0000256" key="7">
    <source>
        <dbReference type="ARBA" id="ARBA00022989"/>
    </source>
</evidence>
<dbReference type="AlphaFoldDB" id="A0A240E4Y7"/>
<dbReference type="InterPro" id="IPR005829">
    <property type="entry name" value="Sugar_transporter_CS"/>
</dbReference>
<dbReference type="InterPro" id="IPR020846">
    <property type="entry name" value="MFS_dom"/>
</dbReference>
<keyword evidence="8 9" id="KW-0472">Membrane</keyword>
<feature type="transmembrane region" description="Helical" evidence="9">
    <location>
        <begin position="97"/>
        <end position="115"/>
    </location>
</feature>
<dbReference type="GO" id="GO:0005886">
    <property type="term" value="C:plasma membrane"/>
    <property type="evidence" value="ECO:0007669"/>
    <property type="project" value="UniProtKB-SubCell"/>
</dbReference>
<dbReference type="PROSITE" id="PS50850">
    <property type="entry name" value="MFS"/>
    <property type="match status" value="1"/>
</dbReference>
<dbReference type="EMBL" id="OANT01000001">
    <property type="protein sequence ID" value="SNX43269.1"/>
    <property type="molecule type" value="Genomic_DNA"/>
</dbReference>
<dbReference type="InterPro" id="IPR051084">
    <property type="entry name" value="H+-coupled_symporters"/>
</dbReference>
<feature type="transmembrane region" description="Helical" evidence="9">
    <location>
        <begin position="336"/>
        <end position="352"/>
    </location>
</feature>
<keyword evidence="12" id="KW-1185">Reference proteome</keyword>
<reference evidence="12" key="1">
    <citation type="submission" date="2016-09" db="EMBL/GenBank/DDBJ databases">
        <authorList>
            <person name="Varghese N."/>
            <person name="Submissions S."/>
        </authorList>
    </citation>
    <scope>NUCLEOTIDE SEQUENCE [LARGE SCALE GENOMIC DNA]</scope>
    <source>
        <strain evidence="12">ANC 4466</strain>
    </source>
</reference>
<dbReference type="Proteomes" id="UP000219042">
    <property type="component" value="Unassembled WGS sequence"/>
</dbReference>
<protein>
    <submittedName>
        <fullName evidence="11">MFS transporter, MHS family, alpha-ketoglutarate permease</fullName>
    </submittedName>
</protein>
<dbReference type="SUPFAM" id="SSF103473">
    <property type="entry name" value="MFS general substrate transporter"/>
    <property type="match status" value="1"/>
</dbReference>
<dbReference type="PANTHER" id="PTHR43528">
    <property type="entry name" value="ALPHA-KETOGLUTARATE PERMEASE"/>
    <property type="match status" value="1"/>
</dbReference>
<dbReference type="InterPro" id="IPR011701">
    <property type="entry name" value="MFS"/>
</dbReference>
<evidence type="ECO:0000313" key="11">
    <source>
        <dbReference type="EMBL" id="SNX43269.1"/>
    </source>
</evidence>
<dbReference type="InterPro" id="IPR036259">
    <property type="entry name" value="MFS_trans_sf"/>
</dbReference>
<evidence type="ECO:0000259" key="10">
    <source>
        <dbReference type="PROSITE" id="PS50850"/>
    </source>
</evidence>
<dbReference type="FunFam" id="1.20.1250.20:FF:000001">
    <property type="entry name" value="Dicarboxylate MFS transporter"/>
    <property type="match status" value="1"/>
</dbReference>
<comment type="subcellular location">
    <subcellularLocation>
        <location evidence="1">Cell membrane</location>
        <topology evidence="1">Multi-pass membrane protein</topology>
    </subcellularLocation>
</comment>
<feature type="transmembrane region" description="Helical" evidence="9">
    <location>
        <begin position="121"/>
        <end position="141"/>
    </location>
</feature>
<evidence type="ECO:0000256" key="3">
    <source>
        <dbReference type="ARBA" id="ARBA00022448"/>
    </source>
</evidence>
<feature type="transmembrane region" description="Helical" evidence="9">
    <location>
        <begin position="61"/>
        <end position="85"/>
    </location>
</feature>
<keyword evidence="4" id="KW-1003">Cell membrane</keyword>
<evidence type="ECO:0000256" key="8">
    <source>
        <dbReference type="ARBA" id="ARBA00023136"/>
    </source>
</evidence>
<feature type="domain" description="Major facilitator superfamily (MFS) profile" evidence="10">
    <location>
        <begin position="25"/>
        <end position="426"/>
    </location>
</feature>
<comment type="similarity">
    <text evidence="2">Belongs to the major facilitator superfamily. Metabolite:H+ Symporter (MHS) family (TC 2.A.1.6) family.</text>
</comment>